<dbReference type="AlphaFoldDB" id="A0A2J6SIJ3"/>
<organism evidence="1 2">
    <name type="scientific">Hyaloscypha bicolor E</name>
    <dbReference type="NCBI Taxonomy" id="1095630"/>
    <lineage>
        <taxon>Eukaryota</taxon>
        <taxon>Fungi</taxon>
        <taxon>Dikarya</taxon>
        <taxon>Ascomycota</taxon>
        <taxon>Pezizomycotina</taxon>
        <taxon>Leotiomycetes</taxon>
        <taxon>Helotiales</taxon>
        <taxon>Hyaloscyphaceae</taxon>
        <taxon>Hyaloscypha</taxon>
        <taxon>Hyaloscypha bicolor</taxon>
    </lineage>
</organism>
<dbReference type="RefSeq" id="XP_024727492.1">
    <property type="nucleotide sequence ID" value="XM_024882008.1"/>
</dbReference>
<evidence type="ECO:0000313" key="1">
    <source>
        <dbReference type="EMBL" id="PMD50588.1"/>
    </source>
</evidence>
<dbReference type="GeneID" id="36590085"/>
<proteinExistence type="predicted"/>
<protein>
    <submittedName>
        <fullName evidence="1">Uncharacterized protein</fullName>
    </submittedName>
</protein>
<name>A0A2J6SIJ3_9HELO</name>
<accession>A0A2J6SIJ3</accession>
<dbReference type="InParanoid" id="A0A2J6SIJ3"/>
<reference evidence="1 2" key="1">
    <citation type="submission" date="2016-04" db="EMBL/GenBank/DDBJ databases">
        <title>A degradative enzymes factory behind the ericoid mycorrhizal symbiosis.</title>
        <authorList>
            <consortium name="DOE Joint Genome Institute"/>
            <person name="Martino E."/>
            <person name="Morin E."/>
            <person name="Grelet G."/>
            <person name="Kuo A."/>
            <person name="Kohler A."/>
            <person name="Daghino S."/>
            <person name="Barry K."/>
            <person name="Choi C."/>
            <person name="Cichocki N."/>
            <person name="Clum A."/>
            <person name="Copeland A."/>
            <person name="Hainaut M."/>
            <person name="Haridas S."/>
            <person name="Labutti K."/>
            <person name="Lindquist E."/>
            <person name="Lipzen A."/>
            <person name="Khouja H.-R."/>
            <person name="Murat C."/>
            <person name="Ohm R."/>
            <person name="Olson A."/>
            <person name="Spatafora J."/>
            <person name="Veneault-Fourrey C."/>
            <person name="Henrissat B."/>
            <person name="Grigoriev I."/>
            <person name="Martin F."/>
            <person name="Perotto S."/>
        </authorList>
    </citation>
    <scope>NUCLEOTIDE SEQUENCE [LARGE SCALE GENOMIC DNA]</scope>
    <source>
        <strain evidence="1 2">E</strain>
    </source>
</reference>
<dbReference type="EMBL" id="KZ613913">
    <property type="protein sequence ID" value="PMD50588.1"/>
    <property type="molecule type" value="Genomic_DNA"/>
</dbReference>
<sequence>MEMMEMMEVMEMMELMIRMMIHHITMAGAGMGVGMGGEGMVDGQAWRMVSVPVLKGTMW</sequence>
<dbReference type="Proteomes" id="UP000235371">
    <property type="component" value="Unassembled WGS sequence"/>
</dbReference>
<gene>
    <name evidence="1" type="ORF">K444DRAFT_621957</name>
</gene>
<evidence type="ECO:0000313" key="2">
    <source>
        <dbReference type="Proteomes" id="UP000235371"/>
    </source>
</evidence>
<keyword evidence="2" id="KW-1185">Reference proteome</keyword>